<reference evidence="2" key="2">
    <citation type="submission" date="2025-08" db="UniProtKB">
        <authorList>
            <consortium name="RefSeq"/>
        </authorList>
    </citation>
    <scope>IDENTIFICATION</scope>
    <source>
        <tissue evidence="2">Leaf</tissue>
    </source>
</reference>
<accession>A0AC58SFA4</accession>
<evidence type="ECO:0000313" key="1">
    <source>
        <dbReference type="Proteomes" id="UP000790787"/>
    </source>
</evidence>
<dbReference type="RefSeq" id="XP_075083657.1">
    <property type="nucleotide sequence ID" value="XM_075227556.1"/>
</dbReference>
<organism evidence="1 2">
    <name type="scientific">Nicotiana tabacum</name>
    <name type="common">Common tobacco</name>
    <dbReference type="NCBI Taxonomy" id="4097"/>
    <lineage>
        <taxon>Eukaryota</taxon>
        <taxon>Viridiplantae</taxon>
        <taxon>Streptophyta</taxon>
        <taxon>Embryophyta</taxon>
        <taxon>Tracheophyta</taxon>
        <taxon>Spermatophyta</taxon>
        <taxon>Magnoliopsida</taxon>
        <taxon>eudicotyledons</taxon>
        <taxon>Gunneridae</taxon>
        <taxon>Pentapetalae</taxon>
        <taxon>asterids</taxon>
        <taxon>lamiids</taxon>
        <taxon>Solanales</taxon>
        <taxon>Solanaceae</taxon>
        <taxon>Nicotianoideae</taxon>
        <taxon>Nicotianeae</taxon>
        <taxon>Nicotiana</taxon>
    </lineage>
</organism>
<keyword evidence="1" id="KW-1185">Reference proteome</keyword>
<proteinExistence type="predicted"/>
<sequence length="234" mass="26911">MLRACAIDFGGHWDDQLPLAEFAYNNSYRSSIQMAPFEALYGRKCRSPVGWFEHGEAQLLDPNLVQQALEKVTLIRERLRTAQSRQTTYADKRVRDLEFMKGEKVFLKVSSMKGVMRFGRKGKLSPRRYVREDSHKIQPEDVELDENLTYEEGPIAILDQQVWQLRSKKVDSVKIEAIGGHLVGVLGIARLENFHVSEIPLREIELVADEFVRVDPIAEVSHRIVRGGFLFRLT</sequence>
<gene>
    <name evidence="2" type="primary">LOC142167390</name>
</gene>
<dbReference type="Proteomes" id="UP000790787">
    <property type="component" value="Chromosome 12"/>
</dbReference>
<name>A0AC58SFA4_TOBAC</name>
<evidence type="ECO:0000313" key="2">
    <source>
        <dbReference type="RefSeq" id="XP_075083657.1"/>
    </source>
</evidence>
<protein>
    <submittedName>
        <fullName evidence="2">Uncharacterized protein LOC142167390</fullName>
    </submittedName>
</protein>
<reference evidence="1" key="1">
    <citation type="journal article" date="2014" name="Nat. Commun.">
        <title>The tobacco genome sequence and its comparison with those of tomato and potato.</title>
        <authorList>
            <person name="Sierro N."/>
            <person name="Battey J.N."/>
            <person name="Ouadi S."/>
            <person name="Bakaher N."/>
            <person name="Bovet L."/>
            <person name="Willig A."/>
            <person name="Goepfert S."/>
            <person name="Peitsch M.C."/>
            <person name="Ivanov N.V."/>
        </authorList>
    </citation>
    <scope>NUCLEOTIDE SEQUENCE [LARGE SCALE GENOMIC DNA]</scope>
</reference>